<dbReference type="SMART" id="SM00342">
    <property type="entry name" value="HTH_ARAC"/>
    <property type="match status" value="1"/>
</dbReference>
<evidence type="ECO:0000256" key="8">
    <source>
        <dbReference type="ARBA" id="ARBA00023163"/>
    </source>
</evidence>
<dbReference type="Proteomes" id="UP000635142">
    <property type="component" value="Unassembled WGS sequence"/>
</dbReference>
<dbReference type="Pfam" id="PF01035">
    <property type="entry name" value="DNA_binding_1"/>
    <property type="match status" value="1"/>
</dbReference>
<comment type="caution">
    <text evidence="12">The sequence shown here is derived from an EMBL/GenBank/DDBJ whole genome shotgun (WGS) entry which is preliminary data.</text>
</comment>
<dbReference type="Gene3D" id="1.10.10.10">
    <property type="entry name" value="Winged helix-like DNA-binding domain superfamily/Winged helix DNA-binding domain"/>
    <property type="match status" value="1"/>
</dbReference>
<proteinExistence type="inferred from homology"/>
<dbReference type="InterPro" id="IPR036631">
    <property type="entry name" value="MGMT_N_sf"/>
</dbReference>
<accession>A0A927D4D4</accession>
<dbReference type="PROSITE" id="PS01124">
    <property type="entry name" value="HTH_ARAC_FAMILY_2"/>
    <property type="match status" value="1"/>
</dbReference>
<sequence>MTQISPIPEMPDQEGYHYGVMRRAIDLLDRAEDPMQLDDIAGEMGMSAAHFQRLFSRWVGVSPKRYQQYLMLGQAKQMLAQNTTTLQAAHSLGLSGTGRLHDLFLRWEAMSPGEFARKGADLTIYWGWFESPFGPALVMGTEKGICGLALASEMGEEAAMQDLLSRWPQAQFVEDPMMLRPWVLTAFGAQDGKLDKAPLYLIGAPFQIKVWEALLSIPSGQVTTYSDIAETIGHPKAVRAVGTAVGRNPVSWLIPCHRALRKSGALGGYHWGLPVKRAMLAFEAARAEAS</sequence>
<dbReference type="GO" id="GO:0043565">
    <property type="term" value="F:sequence-specific DNA binding"/>
    <property type="evidence" value="ECO:0007669"/>
    <property type="project" value="InterPro"/>
</dbReference>
<dbReference type="Pfam" id="PF12833">
    <property type="entry name" value="HTH_18"/>
    <property type="match status" value="1"/>
</dbReference>
<comment type="catalytic activity">
    <reaction evidence="1">
        <text>a 4-O-methyl-thymidine in DNA + L-cysteinyl-[protein] = a thymidine in DNA + S-methyl-L-cysteinyl-[protein]</text>
        <dbReference type="Rhea" id="RHEA:53428"/>
        <dbReference type="Rhea" id="RHEA-COMP:10131"/>
        <dbReference type="Rhea" id="RHEA-COMP:10132"/>
        <dbReference type="Rhea" id="RHEA-COMP:13555"/>
        <dbReference type="Rhea" id="RHEA-COMP:13556"/>
        <dbReference type="ChEBI" id="CHEBI:29950"/>
        <dbReference type="ChEBI" id="CHEBI:82612"/>
        <dbReference type="ChEBI" id="CHEBI:137386"/>
        <dbReference type="ChEBI" id="CHEBI:137387"/>
        <dbReference type="EC" id="2.1.1.63"/>
    </reaction>
</comment>
<evidence type="ECO:0000256" key="3">
    <source>
        <dbReference type="ARBA" id="ARBA00011918"/>
    </source>
</evidence>
<dbReference type="SUPFAM" id="SSF53155">
    <property type="entry name" value="Methylated DNA-protein cysteine methyltransferase domain"/>
    <property type="match status" value="1"/>
</dbReference>
<evidence type="ECO:0000256" key="10">
    <source>
        <dbReference type="ARBA" id="ARBA00049348"/>
    </source>
</evidence>
<comment type="catalytic activity">
    <reaction evidence="10">
        <text>a 6-O-methyl-2'-deoxyguanosine in DNA + L-cysteinyl-[protein] = S-methyl-L-cysteinyl-[protein] + a 2'-deoxyguanosine in DNA</text>
        <dbReference type="Rhea" id="RHEA:24000"/>
        <dbReference type="Rhea" id="RHEA-COMP:10131"/>
        <dbReference type="Rhea" id="RHEA-COMP:10132"/>
        <dbReference type="Rhea" id="RHEA-COMP:11367"/>
        <dbReference type="Rhea" id="RHEA-COMP:11368"/>
        <dbReference type="ChEBI" id="CHEBI:29950"/>
        <dbReference type="ChEBI" id="CHEBI:82612"/>
        <dbReference type="ChEBI" id="CHEBI:85445"/>
        <dbReference type="ChEBI" id="CHEBI:85448"/>
        <dbReference type="EC" id="2.1.1.63"/>
    </reaction>
</comment>
<organism evidence="12 13">
    <name type="scientific">Sulfitobacter aestuariivivens</name>
    <dbReference type="NCBI Taxonomy" id="2766981"/>
    <lineage>
        <taxon>Bacteria</taxon>
        <taxon>Pseudomonadati</taxon>
        <taxon>Pseudomonadota</taxon>
        <taxon>Alphaproteobacteria</taxon>
        <taxon>Rhodobacterales</taxon>
        <taxon>Roseobacteraceae</taxon>
        <taxon>Sulfitobacter</taxon>
    </lineage>
</organism>
<comment type="similarity">
    <text evidence="2">Belongs to the MGMT family.</text>
</comment>
<evidence type="ECO:0000259" key="11">
    <source>
        <dbReference type="PROSITE" id="PS01124"/>
    </source>
</evidence>
<evidence type="ECO:0000256" key="1">
    <source>
        <dbReference type="ARBA" id="ARBA00001286"/>
    </source>
</evidence>
<dbReference type="PANTHER" id="PTHR10815:SF13">
    <property type="entry name" value="METHYLATED-DNA--PROTEIN-CYSTEINE METHYLTRANSFERASE"/>
    <property type="match status" value="1"/>
</dbReference>
<dbReference type="Gene3D" id="3.30.160.70">
    <property type="entry name" value="Methylated DNA-protein cysteine methyltransferase domain"/>
    <property type="match status" value="1"/>
</dbReference>
<dbReference type="GO" id="GO:0006281">
    <property type="term" value="P:DNA repair"/>
    <property type="evidence" value="ECO:0007669"/>
    <property type="project" value="UniProtKB-KW"/>
</dbReference>
<evidence type="ECO:0000256" key="4">
    <source>
        <dbReference type="ARBA" id="ARBA00022603"/>
    </source>
</evidence>
<dbReference type="SUPFAM" id="SSF46767">
    <property type="entry name" value="Methylated DNA-protein cysteine methyltransferase, C-terminal domain"/>
    <property type="match status" value="1"/>
</dbReference>
<evidence type="ECO:0000256" key="6">
    <source>
        <dbReference type="ARBA" id="ARBA00022763"/>
    </source>
</evidence>
<evidence type="ECO:0000256" key="9">
    <source>
        <dbReference type="ARBA" id="ARBA00023204"/>
    </source>
</evidence>
<evidence type="ECO:0000313" key="13">
    <source>
        <dbReference type="Proteomes" id="UP000635142"/>
    </source>
</evidence>
<dbReference type="RefSeq" id="WP_191075831.1">
    <property type="nucleotide sequence ID" value="NZ_JACTAG010000002.1"/>
</dbReference>
<keyword evidence="9" id="KW-0234">DNA repair</keyword>
<dbReference type="InterPro" id="IPR009057">
    <property type="entry name" value="Homeodomain-like_sf"/>
</dbReference>
<dbReference type="SUPFAM" id="SSF46689">
    <property type="entry name" value="Homeodomain-like"/>
    <property type="match status" value="1"/>
</dbReference>
<dbReference type="GO" id="GO:0032259">
    <property type="term" value="P:methylation"/>
    <property type="evidence" value="ECO:0007669"/>
    <property type="project" value="UniProtKB-KW"/>
</dbReference>
<dbReference type="GO" id="GO:0003908">
    <property type="term" value="F:methylated-DNA-[protein]-cysteine S-methyltransferase activity"/>
    <property type="evidence" value="ECO:0007669"/>
    <property type="project" value="UniProtKB-EC"/>
</dbReference>
<keyword evidence="5" id="KW-0808">Transferase</keyword>
<keyword evidence="8" id="KW-0804">Transcription</keyword>
<protein>
    <recommendedName>
        <fullName evidence="3">methylated-DNA--[protein]-cysteine S-methyltransferase</fullName>
        <ecNumber evidence="3">2.1.1.63</ecNumber>
    </recommendedName>
</protein>
<dbReference type="GO" id="GO:0003700">
    <property type="term" value="F:DNA-binding transcription factor activity"/>
    <property type="evidence" value="ECO:0007669"/>
    <property type="project" value="InterPro"/>
</dbReference>
<evidence type="ECO:0000256" key="2">
    <source>
        <dbReference type="ARBA" id="ARBA00008711"/>
    </source>
</evidence>
<gene>
    <name evidence="12" type="ORF">H9Q16_12875</name>
</gene>
<dbReference type="AlphaFoldDB" id="A0A927D4D4"/>
<keyword evidence="4" id="KW-0489">Methyltransferase</keyword>
<dbReference type="InterPro" id="IPR014048">
    <property type="entry name" value="MethylDNA_cys_MeTrfase_DNA-bd"/>
</dbReference>
<dbReference type="CDD" id="cd06445">
    <property type="entry name" value="ATase"/>
    <property type="match status" value="1"/>
</dbReference>
<dbReference type="InterPro" id="IPR036388">
    <property type="entry name" value="WH-like_DNA-bd_sf"/>
</dbReference>
<evidence type="ECO:0000256" key="7">
    <source>
        <dbReference type="ARBA" id="ARBA00023015"/>
    </source>
</evidence>
<dbReference type="FunFam" id="1.10.10.10:FF:000214">
    <property type="entry name" value="Methylated-DNA--protein-cysteine methyltransferase"/>
    <property type="match status" value="1"/>
</dbReference>
<dbReference type="InterPro" id="IPR018060">
    <property type="entry name" value="HTH_AraC"/>
</dbReference>
<evidence type="ECO:0000313" key="12">
    <source>
        <dbReference type="EMBL" id="MBD3664820.1"/>
    </source>
</evidence>
<dbReference type="InterPro" id="IPR036217">
    <property type="entry name" value="MethylDNA_cys_MeTrfase_DNAb"/>
</dbReference>
<keyword evidence="7" id="KW-0805">Transcription regulation</keyword>
<keyword evidence="6" id="KW-0227">DNA damage</keyword>
<dbReference type="PANTHER" id="PTHR10815">
    <property type="entry name" value="METHYLATED-DNA--PROTEIN-CYSTEINE METHYLTRANSFERASE"/>
    <property type="match status" value="1"/>
</dbReference>
<dbReference type="Gene3D" id="1.10.10.60">
    <property type="entry name" value="Homeodomain-like"/>
    <property type="match status" value="1"/>
</dbReference>
<name>A0A927D4D4_9RHOB</name>
<dbReference type="NCBIfam" id="TIGR00589">
    <property type="entry name" value="ogt"/>
    <property type="match status" value="1"/>
</dbReference>
<keyword evidence="13" id="KW-1185">Reference proteome</keyword>
<feature type="domain" description="HTH araC/xylS-type" evidence="11">
    <location>
        <begin position="22"/>
        <end position="118"/>
    </location>
</feature>
<dbReference type="EMBL" id="JACTAG010000002">
    <property type="protein sequence ID" value="MBD3664820.1"/>
    <property type="molecule type" value="Genomic_DNA"/>
</dbReference>
<dbReference type="EC" id="2.1.1.63" evidence="3"/>
<evidence type="ECO:0000256" key="5">
    <source>
        <dbReference type="ARBA" id="ARBA00022679"/>
    </source>
</evidence>
<reference evidence="12" key="1">
    <citation type="submission" date="2020-08" db="EMBL/GenBank/DDBJ databases">
        <title>Sulfitobacter aestuariivivens sp. nov., isolated from a tidal flat.</title>
        <authorList>
            <person name="Park S."/>
            <person name="Yoon J.-H."/>
        </authorList>
    </citation>
    <scope>NUCLEOTIDE SEQUENCE</scope>
    <source>
        <strain evidence="12">TSTF-M16</strain>
    </source>
</reference>